<dbReference type="GO" id="GO:0016887">
    <property type="term" value="F:ATP hydrolysis activity"/>
    <property type="evidence" value="ECO:0007669"/>
    <property type="project" value="InterPro"/>
</dbReference>
<dbReference type="PANTHER" id="PTHR45644:SF3">
    <property type="entry name" value="FI08533P-RELATED"/>
    <property type="match status" value="1"/>
</dbReference>
<evidence type="ECO:0000313" key="8">
    <source>
        <dbReference type="EMBL" id="CCB48072.1"/>
    </source>
</evidence>
<dbReference type="InterPro" id="IPR003959">
    <property type="entry name" value="ATPase_AAA_core"/>
</dbReference>
<dbReference type="SMART" id="SM00382">
    <property type="entry name" value="AAA"/>
    <property type="match status" value="2"/>
</dbReference>
<dbReference type="GO" id="GO:0006950">
    <property type="term" value="P:response to stress"/>
    <property type="evidence" value="ECO:0007669"/>
    <property type="project" value="UniProtKB-ARBA"/>
</dbReference>
<proteinExistence type="predicted"/>
<dbReference type="InterPro" id="IPR025753">
    <property type="entry name" value="AAA_N_dom"/>
</dbReference>
<dbReference type="InterPro" id="IPR003593">
    <property type="entry name" value="AAA+_ATPase"/>
</dbReference>
<keyword evidence="3" id="KW-1000">Mitochondrion outer membrane</keyword>
<dbReference type="GO" id="GO:0005741">
    <property type="term" value="C:mitochondrial outer membrane"/>
    <property type="evidence" value="ECO:0007669"/>
    <property type="project" value="UniProtKB-SubCell"/>
</dbReference>
<dbReference type="InterPro" id="IPR027417">
    <property type="entry name" value="P-loop_NTPase"/>
</dbReference>
<dbReference type="InterPro" id="IPR003960">
    <property type="entry name" value="ATPase_AAA_CS"/>
</dbReference>
<dbReference type="Proteomes" id="UP000009183">
    <property type="component" value="Chromosome 16"/>
</dbReference>
<dbReference type="Pfam" id="PF25568">
    <property type="entry name" value="AAA_lid_At3g28540"/>
    <property type="match status" value="1"/>
</dbReference>
<keyword evidence="3" id="KW-0472">Membrane</keyword>
<evidence type="ECO:0000256" key="5">
    <source>
        <dbReference type="ARBA" id="ARBA00023128"/>
    </source>
</evidence>
<evidence type="ECO:0000256" key="6">
    <source>
        <dbReference type="ARBA" id="ARBA00049360"/>
    </source>
</evidence>
<dbReference type="EMBL" id="FN595247">
    <property type="protein sequence ID" value="CCB48072.1"/>
    <property type="molecule type" value="Genomic_DNA"/>
</dbReference>
<dbReference type="Pfam" id="PF14363">
    <property type="entry name" value="AAA_assoc"/>
    <property type="match status" value="1"/>
</dbReference>
<dbReference type="PANTHER" id="PTHR45644">
    <property type="entry name" value="AAA ATPASE, PUTATIVE (AFU_ORTHOLOGUE AFUA_2G12920)-RELATED-RELATED"/>
    <property type="match status" value="1"/>
</dbReference>
<dbReference type="CDD" id="cd19520">
    <property type="entry name" value="RecA-like_ATAD1"/>
    <property type="match status" value="1"/>
</dbReference>
<evidence type="ECO:0000256" key="1">
    <source>
        <dbReference type="ARBA" id="ARBA00004572"/>
    </source>
</evidence>
<comment type="catalytic activity">
    <reaction evidence="6">
        <text>ATP + H2O = ADP + phosphate + H(+)</text>
        <dbReference type="Rhea" id="RHEA:13065"/>
        <dbReference type="ChEBI" id="CHEBI:15377"/>
        <dbReference type="ChEBI" id="CHEBI:15378"/>
        <dbReference type="ChEBI" id="CHEBI:30616"/>
        <dbReference type="ChEBI" id="CHEBI:43474"/>
        <dbReference type="ChEBI" id="CHEBI:456216"/>
    </reaction>
</comment>
<protein>
    <recommendedName>
        <fullName evidence="7">AAA+ ATPase domain-containing protein</fullName>
    </recommendedName>
</protein>
<feature type="domain" description="AAA+ ATPase" evidence="7">
    <location>
        <begin position="115"/>
        <end position="251"/>
    </location>
</feature>
<feature type="domain" description="AAA+ ATPase" evidence="7">
    <location>
        <begin position="517"/>
        <end position="641"/>
    </location>
</feature>
<organism evidence="8 9">
    <name type="scientific">Vitis vinifera</name>
    <name type="common">Grape</name>
    <dbReference type="NCBI Taxonomy" id="29760"/>
    <lineage>
        <taxon>Eukaryota</taxon>
        <taxon>Viridiplantae</taxon>
        <taxon>Streptophyta</taxon>
        <taxon>Embryophyta</taxon>
        <taxon>Tracheophyta</taxon>
        <taxon>Spermatophyta</taxon>
        <taxon>Magnoliopsida</taxon>
        <taxon>eudicotyledons</taxon>
        <taxon>Gunneridae</taxon>
        <taxon>Pentapetalae</taxon>
        <taxon>rosids</taxon>
        <taxon>Vitales</taxon>
        <taxon>Vitaceae</taxon>
        <taxon>Viteae</taxon>
        <taxon>Vitis</taxon>
    </lineage>
</organism>
<keyword evidence="9" id="KW-1185">Reference proteome</keyword>
<keyword evidence="5" id="KW-0496">Mitochondrion</keyword>
<dbReference type="eggNOG" id="KOG0737">
    <property type="taxonomic scope" value="Eukaryota"/>
</dbReference>
<dbReference type="PaxDb" id="29760-VIT_16s0098g01260.t01"/>
<dbReference type="FunCoup" id="F6H749">
    <property type="interactions" value="3022"/>
</dbReference>
<evidence type="ECO:0000313" key="9">
    <source>
        <dbReference type="Proteomes" id="UP000009183"/>
    </source>
</evidence>
<dbReference type="PROSITE" id="PS51257">
    <property type="entry name" value="PROKAR_LIPOPROTEIN"/>
    <property type="match status" value="1"/>
</dbReference>
<dbReference type="STRING" id="29760.F6H749"/>
<accession>F6H749</accession>
<dbReference type="PRINTS" id="PR00830">
    <property type="entry name" value="ENDOLAPTASE"/>
</dbReference>
<evidence type="ECO:0000259" key="7">
    <source>
        <dbReference type="SMART" id="SM00382"/>
    </source>
</evidence>
<keyword evidence="4" id="KW-0067">ATP-binding</keyword>
<dbReference type="Pfam" id="PF17862">
    <property type="entry name" value="AAA_lid_3"/>
    <property type="match status" value="1"/>
</dbReference>
<evidence type="ECO:0000256" key="3">
    <source>
        <dbReference type="ARBA" id="ARBA00022787"/>
    </source>
</evidence>
<dbReference type="InterPro" id="IPR041569">
    <property type="entry name" value="AAA_lid_3"/>
</dbReference>
<reference evidence="9" key="1">
    <citation type="journal article" date="2007" name="Nature">
        <title>The grapevine genome sequence suggests ancestral hexaploidization in major angiosperm phyla.</title>
        <authorList>
            <consortium name="The French-Italian Public Consortium for Grapevine Genome Characterization."/>
            <person name="Jaillon O."/>
            <person name="Aury J.-M."/>
            <person name="Noel B."/>
            <person name="Policriti A."/>
            <person name="Clepet C."/>
            <person name="Casagrande A."/>
            <person name="Choisne N."/>
            <person name="Aubourg S."/>
            <person name="Vitulo N."/>
            <person name="Jubin C."/>
            <person name="Vezzi A."/>
            <person name="Legeai F."/>
            <person name="Hugueney P."/>
            <person name="Dasilva C."/>
            <person name="Horner D."/>
            <person name="Mica E."/>
            <person name="Jublot D."/>
            <person name="Poulain J."/>
            <person name="Bruyere C."/>
            <person name="Billault A."/>
            <person name="Segurens B."/>
            <person name="Gouyvenoux M."/>
            <person name="Ugarte E."/>
            <person name="Cattonaro F."/>
            <person name="Anthouard V."/>
            <person name="Vico V."/>
            <person name="Del Fabbro C."/>
            <person name="Alaux M."/>
            <person name="Di Gaspero G."/>
            <person name="Dumas V."/>
            <person name="Felice N."/>
            <person name="Paillard S."/>
            <person name="Juman I."/>
            <person name="Moroldo M."/>
            <person name="Scalabrin S."/>
            <person name="Canaguier A."/>
            <person name="Le Clainche I."/>
            <person name="Malacrida G."/>
            <person name="Durand E."/>
            <person name="Pesole G."/>
            <person name="Laucou V."/>
            <person name="Chatelet P."/>
            <person name="Merdinoglu D."/>
            <person name="Delledonne M."/>
            <person name="Pezzotti M."/>
            <person name="Lecharny A."/>
            <person name="Scarpelli C."/>
            <person name="Artiguenave F."/>
            <person name="Pe M.E."/>
            <person name="Valle G."/>
            <person name="Morgante M."/>
            <person name="Caboche M."/>
            <person name="Adam-Blondon A.-F."/>
            <person name="Weissenbach J."/>
            <person name="Quetier F."/>
            <person name="Wincker P."/>
        </authorList>
    </citation>
    <scope>NUCLEOTIDE SEQUENCE [LARGE SCALE GENOMIC DNA]</scope>
    <source>
        <strain evidence="9">cv. Pinot noir / PN40024</strain>
    </source>
</reference>
<dbReference type="HOGENOM" id="CLU_362248_0_0_1"/>
<sequence length="772" mass="86416">MGETRFLQELVLYAASAALSCLVLFAGLRHLDPNRESSKKALEHRKEIAKRLGRPLIQTNSYEDVIACDVINPDHIDVEFDSIGGLETIKQALVELVILPLRRPELFSHGKLLGPQKGVLLYGPPGTGKTMLAKAIAKESGAVFINVRISNLMSKWFGDAQKLVAAVFSLAYKLQPAIIFIDEVDTFLGQRRTTDHEAMANMKTEFMALWDGFTTDQNARVMVLAATNRPSELDEAILRRLPQAFEIGIPDRRERVEILKVVLKGEKVADDINYDRIASLCEGYTGSDILELCKKAAYFPIRELLDDEKNGKPSPAPRPLSQLDLEKVLATSRKTKVAASEYTGLNPQSSGFNLQLENELYRKLSAYINSLASVEDSDFANLVTGSRSNDVVLSLDPNQTVFDSYLGARVAWTNVVGESDGRRCFVLRIRKKDKRRILRPYLQHILAKYEEFEKELKLYINCESRRLSDGRWRSVPFTHQATMETVAMDSDLKSKVKSDLELFLKSKQYYQRLGRVWKRSYLLHGAPGTGKSSFVAAMAKLLCYDVYDVDLSQVSDDADLKLLLLQTTPRSLILIEDLDRFLIDKSTTVSLPGVLNFMDGVLSCCGEERVMVFTMNSPDQIDPTVLRPGRIDVHVQFGLCDFSSFKMLADSHLGIKEHRLFPQVEEIFQTGASLCPAEIGEIMTSNRNSATRALKSVINALQTNTANKIRLTQSSSGRSTEESAEPGGVICRESVHTVREFRKLYGLLRRSGRKEEPLDLGSTDKDAPRNGS</sequence>
<dbReference type="FunFam" id="3.40.50.300:FF:000538">
    <property type="entry name" value="ATPase family AAA domain-containing protein 1"/>
    <property type="match status" value="1"/>
</dbReference>
<dbReference type="OrthoDB" id="10251412at2759"/>
<keyword evidence="2" id="KW-0547">Nucleotide-binding</keyword>
<evidence type="ECO:0000256" key="2">
    <source>
        <dbReference type="ARBA" id="ARBA00022741"/>
    </source>
</evidence>
<dbReference type="Gene3D" id="1.10.8.60">
    <property type="match status" value="1"/>
</dbReference>
<evidence type="ECO:0000256" key="4">
    <source>
        <dbReference type="ARBA" id="ARBA00022840"/>
    </source>
</evidence>
<dbReference type="GO" id="GO:0005524">
    <property type="term" value="F:ATP binding"/>
    <property type="evidence" value="ECO:0007669"/>
    <property type="project" value="UniProtKB-KW"/>
</dbReference>
<dbReference type="SUPFAM" id="SSF52540">
    <property type="entry name" value="P-loop containing nucleoside triphosphate hydrolases"/>
    <property type="match status" value="2"/>
</dbReference>
<dbReference type="Gene3D" id="3.40.50.300">
    <property type="entry name" value="P-loop containing nucleotide triphosphate hydrolases"/>
    <property type="match status" value="2"/>
</dbReference>
<dbReference type="InterPro" id="IPR051701">
    <property type="entry name" value="Mito_OM_Translocase_MSP1"/>
</dbReference>
<name>F6H749_VITVI</name>
<dbReference type="Pfam" id="PF00004">
    <property type="entry name" value="AAA"/>
    <property type="match status" value="2"/>
</dbReference>
<comment type="subcellular location">
    <subcellularLocation>
        <location evidence="1">Mitochondrion outer membrane</location>
        <topology evidence="1">Single-pass membrane protein</topology>
    </subcellularLocation>
</comment>
<dbReference type="AlphaFoldDB" id="F6H749"/>
<dbReference type="InterPro" id="IPR058017">
    <property type="entry name" value="At3g28540-like_C"/>
</dbReference>
<dbReference type="PROSITE" id="PS00674">
    <property type="entry name" value="AAA"/>
    <property type="match status" value="1"/>
</dbReference>
<dbReference type="eggNOG" id="KOG0743">
    <property type="taxonomic scope" value="Eukaryota"/>
</dbReference>
<gene>
    <name evidence="8" type="ordered locus">VIT_16s0098g01260</name>
</gene>
<dbReference type="InParanoid" id="F6H749"/>